<evidence type="ECO:0000256" key="4">
    <source>
        <dbReference type="ARBA" id="ARBA00022801"/>
    </source>
</evidence>
<keyword evidence="3 7" id="KW-0479">Metal-binding</keyword>
<evidence type="ECO:0000313" key="10">
    <source>
        <dbReference type="Proteomes" id="UP000643207"/>
    </source>
</evidence>
<dbReference type="GO" id="GO:0006508">
    <property type="term" value="P:proteolysis"/>
    <property type="evidence" value="ECO:0007669"/>
    <property type="project" value="UniProtKB-KW"/>
</dbReference>
<dbReference type="Gene3D" id="3.40.390.10">
    <property type="entry name" value="Collagenase (Catalytic Domain)"/>
    <property type="match status" value="1"/>
</dbReference>
<evidence type="ECO:0000256" key="6">
    <source>
        <dbReference type="ARBA" id="ARBA00023049"/>
    </source>
</evidence>
<evidence type="ECO:0000259" key="8">
    <source>
        <dbReference type="Pfam" id="PF01432"/>
    </source>
</evidence>
<dbReference type="GO" id="GO:0004222">
    <property type="term" value="F:metalloendopeptidase activity"/>
    <property type="evidence" value="ECO:0007669"/>
    <property type="project" value="InterPro"/>
</dbReference>
<protein>
    <submittedName>
        <fullName evidence="9">Peptidase</fullName>
    </submittedName>
</protein>
<dbReference type="InterPro" id="IPR024079">
    <property type="entry name" value="MetalloPept_cat_dom_sf"/>
</dbReference>
<organism evidence="9 10">
    <name type="scientific">Aquariibacter lacus</name>
    <dbReference type="NCBI Taxonomy" id="2801332"/>
    <lineage>
        <taxon>Bacteria</taxon>
        <taxon>Pseudomonadati</taxon>
        <taxon>Pseudomonadota</taxon>
        <taxon>Betaproteobacteria</taxon>
        <taxon>Burkholderiales</taxon>
        <taxon>Sphaerotilaceae</taxon>
        <taxon>Aquariibacter</taxon>
    </lineage>
</organism>
<dbReference type="Gene3D" id="1.10.1370.10">
    <property type="entry name" value="Neurolysin, domain 3"/>
    <property type="match status" value="1"/>
</dbReference>
<reference evidence="9 10" key="1">
    <citation type="submission" date="2021-01" db="EMBL/GenBank/DDBJ databases">
        <title>Piscinibacter sp. Jin2 Genome sequencing and assembly.</title>
        <authorList>
            <person name="Kim I."/>
        </authorList>
    </citation>
    <scope>NUCLEOTIDE SEQUENCE [LARGE SCALE GENOMIC DNA]</scope>
    <source>
        <strain evidence="9 10">Jin2</strain>
    </source>
</reference>
<dbReference type="InterPro" id="IPR045090">
    <property type="entry name" value="Pept_M3A_M3B"/>
</dbReference>
<dbReference type="SUPFAM" id="SSF55486">
    <property type="entry name" value="Metalloproteases ('zincins'), catalytic domain"/>
    <property type="match status" value="1"/>
</dbReference>
<keyword evidence="10" id="KW-1185">Reference proteome</keyword>
<evidence type="ECO:0000313" key="9">
    <source>
        <dbReference type="EMBL" id="MBL0720535.1"/>
    </source>
</evidence>
<evidence type="ECO:0000256" key="3">
    <source>
        <dbReference type="ARBA" id="ARBA00022723"/>
    </source>
</evidence>
<dbReference type="AlphaFoldDB" id="A0A9X0XEM1"/>
<dbReference type="PANTHER" id="PTHR11804:SF84">
    <property type="entry name" value="SACCHAROLYSIN"/>
    <property type="match status" value="1"/>
</dbReference>
<feature type="domain" description="Peptidase M3A/M3B catalytic" evidence="8">
    <location>
        <begin position="234"/>
        <end position="658"/>
    </location>
</feature>
<proteinExistence type="inferred from homology"/>
<dbReference type="PANTHER" id="PTHR11804">
    <property type="entry name" value="PROTEASE M3 THIMET OLIGOPEPTIDASE-RELATED"/>
    <property type="match status" value="1"/>
</dbReference>
<dbReference type="GO" id="GO:0006518">
    <property type="term" value="P:peptide metabolic process"/>
    <property type="evidence" value="ECO:0007669"/>
    <property type="project" value="TreeGrafter"/>
</dbReference>
<evidence type="ECO:0000256" key="5">
    <source>
        <dbReference type="ARBA" id="ARBA00022833"/>
    </source>
</evidence>
<evidence type="ECO:0000256" key="2">
    <source>
        <dbReference type="ARBA" id="ARBA00022670"/>
    </source>
</evidence>
<evidence type="ECO:0000256" key="1">
    <source>
        <dbReference type="ARBA" id="ARBA00006040"/>
    </source>
</evidence>
<dbReference type="Proteomes" id="UP000643207">
    <property type="component" value="Unassembled WGS sequence"/>
</dbReference>
<keyword evidence="5 7" id="KW-0862">Zinc</keyword>
<keyword evidence="6 7" id="KW-0482">Metalloprotease</keyword>
<dbReference type="InterPro" id="IPR001567">
    <property type="entry name" value="Pept_M3A_M3B_dom"/>
</dbReference>
<comment type="similarity">
    <text evidence="1 7">Belongs to the peptidase M3 family.</text>
</comment>
<name>A0A9X0XEM1_9BURK</name>
<keyword evidence="2 7" id="KW-0645">Protease</keyword>
<comment type="cofactor">
    <cofactor evidence="7">
        <name>Zn(2+)</name>
        <dbReference type="ChEBI" id="CHEBI:29105"/>
    </cofactor>
    <text evidence="7">Binds 1 zinc ion.</text>
</comment>
<gene>
    <name evidence="9" type="ORF">JI742_11625</name>
</gene>
<evidence type="ECO:0000256" key="7">
    <source>
        <dbReference type="RuleBase" id="RU003435"/>
    </source>
</evidence>
<dbReference type="GO" id="GO:0046872">
    <property type="term" value="F:metal ion binding"/>
    <property type="evidence" value="ECO:0007669"/>
    <property type="project" value="UniProtKB-UniRule"/>
</dbReference>
<dbReference type="RefSeq" id="WP_201827050.1">
    <property type="nucleotide sequence ID" value="NZ_JAERRA010000002.1"/>
</dbReference>
<dbReference type="InterPro" id="IPR024077">
    <property type="entry name" value="Neurolysin/TOP_dom2"/>
</dbReference>
<accession>A0A9X0XEM1</accession>
<comment type="caution">
    <text evidence="9">The sequence shown here is derived from an EMBL/GenBank/DDBJ whole genome shotgun (WGS) entry which is preliminary data.</text>
</comment>
<dbReference type="Pfam" id="PF01432">
    <property type="entry name" value="Peptidase_M3"/>
    <property type="match status" value="1"/>
</dbReference>
<sequence>MLAAPGLPAQAAGPLDEATLARFGPEARAAASLEWAALDDAAALRRQCDQGLRAFEQEGQALRRRATADAGTLLPAYGALSAGFEDRLLPLAFLARVHPAAALRKAARACELRQQAALQRLHQQRSLLRALRALAPADPVEARLRQHLLRRFERAGAGLPAVARDQAAALQEALALEIQAYDLALSEDRREIRFTPAELAGLPAATLSELPRDARGRHRLGFDAVTADAVLRLARRPATRERYWRVWMQQGGEANLRRLDTIVGLRRDYAALFGVASPAAFELQGRMAGDPATALAFLDRLEAQIAPAQAAELAELQALQAADPQAAPGSRLQRWDLAHYADRLRQQRHPHEPEALRRHLPPQAARDLVFAIAQRSLGLRFEQIDAPLWHAQAQRWRLRDAQDGRLIGDLLLDLHPRPGKYGHFAVFPLRGGAPGRLPLAALVGNFDPQGFSLDDLETLLHEFGHALHVLLARPRHVDAAALQQPLDFIEAPSQMLETWASDPRVLALLPNVCPRCEPIPPALLQAALEARRMGRALHVGRQLLFARYDLLLHGAQPQPPMALWRRLEAASPLGHVQGSLFPASFDHIVSEYAAGYYGYLWAQVIAADFGSAFAPDPLDPAVGRRWRETVLQPGNEQPPEQLIQAFLGRPLREDAFRRWLQGR</sequence>
<keyword evidence="4 7" id="KW-0378">Hydrolase</keyword>
<dbReference type="EMBL" id="JAERRA010000002">
    <property type="protein sequence ID" value="MBL0720535.1"/>
    <property type="molecule type" value="Genomic_DNA"/>
</dbReference>